<keyword evidence="2" id="KW-0808">Transferase</keyword>
<name>A0A1M5RRM7_9GAMM</name>
<dbReference type="OrthoDB" id="9769600at2"/>
<feature type="region of interest" description="Disordered" evidence="1">
    <location>
        <begin position="378"/>
        <end position="397"/>
    </location>
</feature>
<dbReference type="PANTHER" id="PTHR12526">
    <property type="entry name" value="GLYCOSYLTRANSFERASE"/>
    <property type="match status" value="1"/>
</dbReference>
<dbReference type="SUPFAM" id="SSF53756">
    <property type="entry name" value="UDP-Glycosyltransferase/glycogen phosphorylase"/>
    <property type="match status" value="1"/>
</dbReference>
<dbReference type="GO" id="GO:0016740">
    <property type="term" value="F:transferase activity"/>
    <property type="evidence" value="ECO:0007669"/>
    <property type="project" value="UniProtKB-KW"/>
</dbReference>
<evidence type="ECO:0000313" key="3">
    <source>
        <dbReference type="Proteomes" id="UP000184268"/>
    </source>
</evidence>
<dbReference type="RefSeq" id="WP_067659050.1">
    <property type="nucleotide sequence ID" value="NZ_FQXG01000002.1"/>
</dbReference>
<dbReference type="Pfam" id="PF13692">
    <property type="entry name" value="Glyco_trans_1_4"/>
    <property type="match status" value="1"/>
</dbReference>
<accession>A0A1M5RRM7</accession>
<evidence type="ECO:0000313" key="2">
    <source>
        <dbReference type="EMBL" id="SHH28972.1"/>
    </source>
</evidence>
<dbReference type="Proteomes" id="UP000184268">
    <property type="component" value="Unassembled WGS sequence"/>
</dbReference>
<keyword evidence="3" id="KW-1185">Reference proteome</keyword>
<dbReference type="STRING" id="299255.SAMN02745129_1725"/>
<organism evidence="2 3">
    <name type="scientific">Ferrimonas marina</name>
    <dbReference type="NCBI Taxonomy" id="299255"/>
    <lineage>
        <taxon>Bacteria</taxon>
        <taxon>Pseudomonadati</taxon>
        <taxon>Pseudomonadota</taxon>
        <taxon>Gammaproteobacteria</taxon>
        <taxon>Alteromonadales</taxon>
        <taxon>Ferrimonadaceae</taxon>
        <taxon>Ferrimonas</taxon>
    </lineage>
</organism>
<dbReference type="EMBL" id="FQXG01000002">
    <property type="protein sequence ID" value="SHH28972.1"/>
    <property type="molecule type" value="Genomic_DNA"/>
</dbReference>
<proteinExistence type="predicted"/>
<reference evidence="3" key="1">
    <citation type="submission" date="2016-11" db="EMBL/GenBank/DDBJ databases">
        <authorList>
            <person name="Varghese N."/>
            <person name="Submissions S."/>
        </authorList>
    </citation>
    <scope>NUCLEOTIDE SEQUENCE [LARGE SCALE GENOMIC DNA]</scope>
    <source>
        <strain evidence="3">DSM 16917</strain>
    </source>
</reference>
<dbReference type="AlphaFoldDB" id="A0A1M5RRM7"/>
<evidence type="ECO:0000256" key="1">
    <source>
        <dbReference type="SAM" id="MobiDB-lite"/>
    </source>
</evidence>
<sequence>MSKPDFIVFAEDWQRHPSSSQHLFEQLGQQHRVLWVNSIGLRRPGWADLGRLWHKLTAVLKREQRQPDQSGPVQVLAPLAIPVPRSRWARALNRALLRWQVRRKARAMGLHRPWLWLALPTAVDLVGQLGEAGTLYYCGDDFSALAGVDHQVVARREQELASKADRILVASEALAAKFASHWQHKTQLLPHGVALAHFQTPAEVDPCLQGASPVAGFYGSVAEWLDQEMLLEAARRLPHWRFVLVGRVETDVSRLQAQTNIELMPPVPHSALPSLVQHWQASLLPFRDNAQIRACNPLKLREYLAAGTPVISTDFPALKPFMPWLTRVRDGAQLAEALTNLAQLPQPKGQELQDSLQAQSWQQRAEQVLACVAQLNQRKGSMAESKPGPALGPELAG</sequence>
<protein>
    <submittedName>
        <fullName evidence="2">Glycosyltransferase involved in cell wall bisynthesis</fullName>
    </submittedName>
</protein>
<gene>
    <name evidence="2" type="ORF">SAMN02745129_1725</name>
</gene>
<dbReference type="Gene3D" id="3.40.50.2000">
    <property type="entry name" value="Glycogen Phosphorylase B"/>
    <property type="match status" value="1"/>
</dbReference>
<dbReference type="PANTHER" id="PTHR12526:SF630">
    <property type="entry name" value="GLYCOSYLTRANSFERASE"/>
    <property type="match status" value="1"/>
</dbReference>
<dbReference type="Gene3D" id="3.40.50.11010">
    <property type="match status" value="1"/>
</dbReference>